<evidence type="ECO:0000256" key="3">
    <source>
        <dbReference type="ARBA" id="ARBA00016864"/>
    </source>
</evidence>
<name>A0A424Z143_9BACT</name>
<feature type="transmembrane region" description="Helical" evidence="9">
    <location>
        <begin position="188"/>
        <end position="209"/>
    </location>
</feature>
<feature type="transmembrane region" description="Helical" evidence="9">
    <location>
        <begin position="21"/>
        <end position="42"/>
    </location>
</feature>
<keyword evidence="5 9" id="KW-1003">Cell membrane</keyword>
<dbReference type="SUPFAM" id="SSF161098">
    <property type="entry name" value="MetI-like"/>
    <property type="match status" value="1"/>
</dbReference>
<protein>
    <recommendedName>
        <fullName evidence="3 9">Phosphate transport system permease protein PstA</fullName>
    </recommendedName>
</protein>
<evidence type="ECO:0000256" key="9">
    <source>
        <dbReference type="RuleBase" id="RU363043"/>
    </source>
</evidence>
<evidence type="ECO:0000256" key="7">
    <source>
        <dbReference type="ARBA" id="ARBA00022989"/>
    </source>
</evidence>
<dbReference type="CDD" id="cd06261">
    <property type="entry name" value="TM_PBP2"/>
    <property type="match status" value="1"/>
</dbReference>
<dbReference type="NCBIfam" id="TIGR00974">
    <property type="entry name" value="3a0107s02c"/>
    <property type="match status" value="1"/>
</dbReference>
<comment type="subcellular location">
    <subcellularLocation>
        <location evidence="1 9">Cell membrane</location>
        <topology evidence="1 9">Multi-pass membrane protein</topology>
    </subcellularLocation>
</comment>
<dbReference type="PANTHER" id="PTHR43470">
    <property type="entry name" value="PHOSPHATE TRANSPORT SYSTEM PERMEASE PROTEIN PSTA-RELATED"/>
    <property type="match status" value="1"/>
</dbReference>
<evidence type="ECO:0000256" key="2">
    <source>
        <dbReference type="ARBA" id="ARBA00007069"/>
    </source>
</evidence>
<reference evidence="11 12" key="1">
    <citation type="submission" date="2018-08" db="EMBL/GenBank/DDBJ databases">
        <title>Survival mechanisms of Campylobacter hepaticus identified by genomic analysis and comparative transcriptomic analysis of in vivo and in vitro derived bacteria.</title>
        <authorList>
            <person name="Van T.T.H."/>
            <person name="Moore R.J."/>
        </authorList>
    </citation>
    <scope>NUCLEOTIDE SEQUENCE [LARGE SCALE GENOMIC DNA]</scope>
    <source>
        <strain evidence="11 12">54L</strain>
    </source>
</reference>
<accession>A0A424Z143</accession>
<dbReference type="InterPro" id="IPR000515">
    <property type="entry name" value="MetI-like"/>
</dbReference>
<comment type="caution">
    <text evidence="11">The sequence shown here is derived from an EMBL/GenBank/DDBJ whole genome shotgun (WGS) entry which is preliminary data.</text>
</comment>
<comment type="similarity">
    <text evidence="2 9">Belongs to the binding-protein-dependent transport system permease family. CysTW subfamily.</text>
</comment>
<dbReference type="GO" id="GO:0035435">
    <property type="term" value="P:phosphate ion transmembrane transport"/>
    <property type="evidence" value="ECO:0007669"/>
    <property type="project" value="InterPro"/>
</dbReference>
<dbReference type="RefSeq" id="WP_124134043.1">
    <property type="nucleotide sequence ID" value="NZ_JAPPUZ010000003.1"/>
</dbReference>
<dbReference type="InterPro" id="IPR024573">
    <property type="entry name" value="DUF3333"/>
</dbReference>
<keyword evidence="8 9" id="KW-0472">Membrane</keyword>
<dbReference type="Proteomes" id="UP000286095">
    <property type="component" value="Unassembled WGS sequence"/>
</dbReference>
<dbReference type="Pfam" id="PF11812">
    <property type="entry name" value="DUF3333"/>
    <property type="match status" value="1"/>
</dbReference>
<evidence type="ECO:0000313" key="11">
    <source>
        <dbReference type="EMBL" id="RQD87918.1"/>
    </source>
</evidence>
<evidence type="ECO:0000256" key="1">
    <source>
        <dbReference type="ARBA" id="ARBA00004651"/>
    </source>
</evidence>
<evidence type="ECO:0000256" key="6">
    <source>
        <dbReference type="ARBA" id="ARBA00022692"/>
    </source>
</evidence>
<keyword evidence="6 9" id="KW-0812">Transmembrane</keyword>
<feature type="transmembrane region" description="Helical" evidence="9">
    <location>
        <begin position="215"/>
        <end position="238"/>
    </location>
</feature>
<evidence type="ECO:0000259" key="10">
    <source>
        <dbReference type="PROSITE" id="PS50928"/>
    </source>
</evidence>
<dbReference type="GO" id="GO:0005886">
    <property type="term" value="C:plasma membrane"/>
    <property type="evidence" value="ECO:0007669"/>
    <property type="project" value="UniProtKB-SubCell"/>
</dbReference>
<feature type="domain" description="ABC transmembrane type-1" evidence="10">
    <location>
        <begin position="143"/>
        <end position="349"/>
    </location>
</feature>
<feature type="transmembrane region" description="Helical" evidence="9">
    <location>
        <begin position="259"/>
        <end position="281"/>
    </location>
</feature>
<proteinExistence type="inferred from homology"/>
<dbReference type="GO" id="GO:0005315">
    <property type="term" value="F:phosphate transmembrane transporter activity"/>
    <property type="evidence" value="ECO:0007669"/>
    <property type="project" value="InterPro"/>
</dbReference>
<dbReference type="InterPro" id="IPR005672">
    <property type="entry name" value="Phosphate_PstA"/>
</dbReference>
<evidence type="ECO:0000256" key="5">
    <source>
        <dbReference type="ARBA" id="ARBA00022475"/>
    </source>
</evidence>
<evidence type="ECO:0000256" key="8">
    <source>
        <dbReference type="ARBA" id="ARBA00023136"/>
    </source>
</evidence>
<dbReference type="Gene3D" id="1.10.3720.10">
    <property type="entry name" value="MetI-like"/>
    <property type="match status" value="1"/>
</dbReference>
<dbReference type="EMBL" id="QURW01000006">
    <property type="protein sequence ID" value="RQD87918.1"/>
    <property type="molecule type" value="Genomic_DNA"/>
</dbReference>
<sequence>MKKLFKKRQKASKSFKRLCKMGLYINLVFLCIFLGSVLYLGIGAFKQTYIYVKIPNNSSVYELLSRAEQRKIRTGQITQETWLLANSEVDQYVKRKYNRLSEKERVLVDKLVQKKEIKFQFNMNFFLNGDSKSPENSGILSSLMGTLLVMLVCMIVSVPIGVGAAIYLEEFAPQNLFTHFIEVCINNLASIPSILFGLLGLGVFINLFSMPRSSALVGGLTLAMMSLPIIIVSTKAALKSVDINMKNAAYALGMTKVQMVKGIMLPLAMPMILTGSILTLAQAIGETAPLMIIGMIAFIPDVANSIFDPTSVLPAQIYSWSSMPERAFLERTAAGIIVLLALLVILNLSAVLLRKYFQGKLK</sequence>
<organism evidence="11 12">
    <name type="scientific">Campylobacter hepaticus</name>
    <dbReference type="NCBI Taxonomy" id="1813019"/>
    <lineage>
        <taxon>Bacteria</taxon>
        <taxon>Pseudomonadati</taxon>
        <taxon>Campylobacterota</taxon>
        <taxon>Epsilonproteobacteria</taxon>
        <taxon>Campylobacterales</taxon>
        <taxon>Campylobacteraceae</taxon>
        <taxon>Campylobacter</taxon>
    </lineage>
</organism>
<keyword evidence="4" id="KW-0813">Transport</keyword>
<evidence type="ECO:0000313" key="12">
    <source>
        <dbReference type="Proteomes" id="UP000286095"/>
    </source>
</evidence>
<dbReference type="InterPro" id="IPR035906">
    <property type="entry name" value="MetI-like_sf"/>
</dbReference>
<evidence type="ECO:0000256" key="4">
    <source>
        <dbReference type="ARBA" id="ARBA00022448"/>
    </source>
</evidence>
<dbReference type="STRING" id="1813019.A2J15_01070"/>
<feature type="transmembrane region" description="Helical" evidence="9">
    <location>
        <begin position="333"/>
        <end position="353"/>
    </location>
</feature>
<dbReference type="Pfam" id="PF00528">
    <property type="entry name" value="BPD_transp_1"/>
    <property type="match status" value="1"/>
</dbReference>
<dbReference type="AlphaFoldDB" id="A0A424Z143"/>
<dbReference type="PROSITE" id="PS50928">
    <property type="entry name" value="ABC_TM1"/>
    <property type="match status" value="1"/>
</dbReference>
<keyword evidence="7 9" id="KW-1133">Transmembrane helix</keyword>
<feature type="transmembrane region" description="Helical" evidence="9">
    <location>
        <begin position="143"/>
        <end position="168"/>
    </location>
</feature>
<gene>
    <name evidence="11" type="primary">pstA</name>
    <name evidence="11" type="ORF">DZD40_03165</name>
</gene>